<dbReference type="Proteomes" id="UP000001075">
    <property type="component" value="Unassembled WGS sequence"/>
</dbReference>
<sequence length="82" mass="9887">MNSAFWSCQLNITVFFSQLSVKRLHSDFRGPWWQRAGGYYYYTCLDDTKFPIQMIGLLPISRQEEKHYSEKEETFPQDQFFC</sequence>
<dbReference type="EMBL" id="JH001100">
    <property type="protein sequence ID" value="EGW00340.1"/>
    <property type="molecule type" value="Genomic_DNA"/>
</dbReference>
<name>G3I1X9_CRIGR</name>
<evidence type="ECO:0000313" key="1">
    <source>
        <dbReference type="EMBL" id="EGW00340.1"/>
    </source>
</evidence>
<protein>
    <submittedName>
        <fullName evidence="1">Uncharacterized protein</fullName>
    </submittedName>
</protein>
<reference evidence="2" key="1">
    <citation type="journal article" date="2011" name="Nat. Biotechnol.">
        <title>The genomic sequence of the Chinese hamster ovary (CHO)-K1 cell line.</title>
        <authorList>
            <person name="Xu X."/>
            <person name="Nagarajan H."/>
            <person name="Lewis N.E."/>
            <person name="Pan S."/>
            <person name="Cai Z."/>
            <person name="Liu X."/>
            <person name="Chen W."/>
            <person name="Xie M."/>
            <person name="Wang W."/>
            <person name="Hammond S."/>
            <person name="Andersen M.R."/>
            <person name="Neff N."/>
            <person name="Passarelli B."/>
            <person name="Koh W."/>
            <person name="Fan H.C."/>
            <person name="Wang J."/>
            <person name="Gui Y."/>
            <person name="Lee K.H."/>
            <person name="Betenbaugh M.J."/>
            <person name="Quake S.R."/>
            <person name="Famili I."/>
            <person name="Palsson B.O."/>
            <person name="Wang J."/>
        </authorList>
    </citation>
    <scope>NUCLEOTIDE SEQUENCE [LARGE SCALE GENOMIC DNA]</scope>
    <source>
        <strain evidence="2">CHO K1 cell line</strain>
    </source>
</reference>
<gene>
    <name evidence="1" type="ORF">I79_017393</name>
</gene>
<dbReference type="InParanoid" id="G3I1X9"/>
<evidence type="ECO:0000313" key="2">
    <source>
        <dbReference type="Proteomes" id="UP000001075"/>
    </source>
</evidence>
<proteinExistence type="predicted"/>
<dbReference type="AlphaFoldDB" id="G3I1X9"/>
<accession>G3I1X9</accession>
<organism evidence="1 2">
    <name type="scientific">Cricetulus griseus</name>
    <name type="common">Chinese hamster</name>
    <name type="synonym">Cricetulus barabensis griseus</name>
    <dbReference type="NCBI Taxonomy" id="10029"/>
    <lineage>
        <taxon>Eukaryota</taxon>
        <taxon>Metazoa</taxon>
        <taxon>Chordata</taxon>
        <taxon>Craniata</taxon>
        <taxon>Vertebrata</taxon>
        <taxon>Euteleostomi</taxon>
        <taxon>Mammalia</taxon>
        <taxon>Eutheria</taxon>
        <taxon>Euarchontoglires</taxon>
        <taxon>Glires</taxon>
        <taxon>Rodentia</taxon>
        <taxon>Myomorpha</taxon>
        <taxon>Muroidea</taxon>
        <taxon>Cricetidae</taxon>
        <taxon>Cricetinae</taxon>
        <taxon>Cricetulus</taxon>
    </lineage>
</organism>